<comment type="caution">
    <text evidence="4">The sequence shown here is derived from an EMBL/GenBank/DDBJ whole genome shotgun (WGS) entry which is preliminary data.</text>
</comment>
<dbReference type="InterPro" id="IPR002347">
    <property type="entry name" value="SDR_fam"/>
</dbReference>
<comment type="similarity">
    <text evidence="1">Belongs to the short-chain dehydrogenases/reductases (SDR) family.</text>
</comment>
<evidence type="ECO:0000256" key="2">
    <source>
        <dbReference type="ARBA" id="ARBA00022857"/>
    </source>
</evidence>
<dbReference type="GO" id="GO:0005737">
    <property type="term" value="C:cytoplasm"/>
    <property type="evidence" value="ECO:0007669"/>
    <property type="project" value="TreeGrafter"/>
</dbReference>
<dbReference type="Pfam" id="PF00106">
    <property type="entry name" value="adh_short"/>
    <property type="match status" value="1"/>
</dbReference>
<dbReference type="InterPro" id="IPR036291">
    <property type="entry name" value="NAD(P)-bd_dom_sf"/>
</dbReference>
<organism evidence="4 5">
    <name type="scientific">Colletotrichum spaethianum</name>
    <dbReference type="NCBI Taxonomy" id="700344"/>
    <lineage>
        <taxon>Eukaryota</taxon>
        <taxon>Fungi</taxon>
        <taxon>Dikarya</taxon>
        <taxon>Ascomycota</taxon>
        <taxon>Pezizomycotina</taxon>
        <taxon>Sordariomycetes</taxon>
        <taxon>Hypocreomycetidae</taxon>
        <taxon>Glomerellales</taxon>
        <taxon>Glomerellaceae</taxon>
        <taxon>Colletotrichum</taxon>
        <taxon>Colletotrichum spaethianum species complex</taxon>
    </lineage>
</organism>
<accession>A0AA37UPP6</accession>
<dbReference type="PRINTS" id="PR00081">
    <property type="entry name" value="GDHRDH"/>
</dbReference>
<dbReference type="AlphaFoldDB" id="A0AA37UPP6"/>
<evidence type="ECO:0000313" key="5">
    <source>
        <dbReference type="Proteomes" id="UP001055115"/>
    </source>
</evidence>
<dbReference type="Gene3D" id="3.40.50.720">
    <property type="entry name" value="NAD(P)-binding Rossmann-like Domain"/>
    <property type="match status" value="1"/>
</dbReference>
<evidence type="ECO:0000256" key="3">
    <source>
        <dbReference type="ARBA" id="ARBA00023002"/>
    </source>
</evidence>
<proteinExistence type="inferred from homology"/>
<sequence>MSSNQTYLISGASRGIGKGFVALLLQRPSTTVIAGVRDLSSPVSKSLADLPKAADSKLTQVKIDSSIASDAAAAISSLQKDHGITAVDVIVANAGVGVPAARVIDISAGAALNHFAVNSIGPVTLVSAAAPLLKASKKGRGPIFMAVSSTLGSIGIQETLYKSFSADVAPYGASKAALNWFIQRMHLEEPWLTSFVCHPGVVRTDMTDGMDSNVLDSIGAITVEESVGGMMAVIDGANRENTSGSFKNYDGSSSPW</sequence>
<dbReference type="PANTHER" id="PTHR43544">
    <property type="entry name" value="SHORT-CHAIN DEHYDROGENASE/REDUCTASE"/>
    <property type="match status" value="1"/>
</dbReference>
<dbReference type="Proteomes" id="UP001055115">
    <property type="component" value="Unassembled WGS sequence"/>
</dbReference>
<protein>
    <submittedName>
        <fullName evidence="4">Norsolorinic acid ketoreductase nor1</fullName>
    </submittedName>
</protein>
<keyword evidence="2" id="KW-0521">NADP</keyword>
<dbReference type="InterPro" id="IPR051468">
    <property type="entry name" value="Fungal_SecMetab_SDRs"/>
</dbReference>
<name>A0AA37UPP6_9PEZI</name>
<dbReference type="RefSeq" id="XP_049133545.1">
    <property type="nucleotide sequence ID" value="XM_049277588.1"/>
</dbReference>
<keyword evidence="5" id="KW-1185">Reference proteome</keyword>
<evidence type="ECO:0000256" key="1">
    <source>
        <dbReference type="ARBA" id="ARBA00006484"/>
    </source>
</evidence>
<evidence type="ECO:0000313" key="4">
    <source>
        <dbReference type="EMBL" id="GKT51195.1"/>
    </source>
</evidence>
<dbReference type="EMBL" id="BQXU01000045">
    <property type="protein sequence ID" value="GKT51195.1"/>
    <property type="molecule type" value="Genomic_DNA"/>
</dbReference>
<keyword evidence="3" id="KW-0560">Oxidoreductase</keyword>
<dbReference type="SUPFAM" id="SSF51735">
    <property type="entry name" value="NAD(P)-binding Rossmann-fold domains"/>
    <property type="match status" value="1"/>
</dbReference>
<gene>
    <name evidence="4" type="ORF">ColSpa_11376</name>
</gene>
<reference evidence="4 5" key="1">
    <citation type="submission" date="2022-03" db="EMBL/GenBank/DDBJ databases">
        <title>Genome data of Colletotrichum spp.</title>
        <authorList>
            <person name="Utami Y.D."/>
            <person name="Hiruma K."/>
        </authorList>
    </citation>
    <scope>NUCLEOTIDE SEQUENCE [LARGE SCALE GENOMIC DNA]</scope>
    <source>
        <strain evidence="4 5">MAFF 239500</strain>
    </source>
</reference>
<dbReference type="GeneID" id="73332178"/>
<dbReference type="GO" id="GO:0016491">
    <property type="term" value="F:oxidoreductase activity"/>
    <property type="evidence" value="ECO:0007669"/>
    <property type="project" value="UniProtKB-KW"/>
</dbReference>
<dbReference type="PANTHER" id="PTHR43544:SF7">
    <property type="entry name" value="NADB-LER2"/>
    <property type="match status" value="1"/>
</dbReference>